<protein>
    <recommendedName>
        <fullName evidence="1">Reverse transcriptase domain-containing protein</fullName>
    </recommendedName>
</protein>
<evidence type="ECO:0000313" key="2">
    <source>
        <dbReference type="EMBL" id="KAK2139503.1"/>
    </source>
</evidence>
<organism evidence="2 3">
    <name type="scientific">Ridgeia piscesae</name>
    <name type="common">Tubeworm</name>
    <dbReference type="NCBI Taxonomy" id="27915"/>
    <lineage>
        <taxon>Eukaryota</taxon>
        <taxon>Metazoa</taxon>
        <taxon>Spiralia</taxon>
        <taxon>Lophotrochozoa</taxon>
        <taxon>Annelida</taxon>
        <taxon>Polychaeta</taxon>
        <taxon>Sedentaria</taxon>
        <taxon>Canalipalpata</taxon>
        <taxon>Sabellida</taxon>
        <taxon>Siboglinidae</taxon>
        <taxon>Ridgeia</taxon>
    </lineage>
</organism>
<dbReference type="SUPFAM" id="SSF56219">
    <property type="entry name" value="DNase I-like"/>
    <property type="match status" value="1"/>
</dbReference>
<accession>A0AAD9IS15</accession>
<evidence type="ECO:0000259" key="1">
    <source>
        <dbReference type="PROSITE" id="PS50878"/>
    </source>
</evidence>
<dbReference type="GO" id="GO:0061343">
    <property type="term" value="P:cell adhesion involved in heart morphogenesis"/>
    <property type="evidence" value="ECO:0007669"/>
    <property type="project" value="TreeGrafter"/>
</dbReference>
<dbReference type="AlphaFoldDB" id="A0AAD9IS15"/>
<dbReference type="PANTHER" id="PTHR33395">
    <property type="entry name" value="TRANSCRIPTASE, PUTATIVE-RELATED-RELATED"/>
    <property type="match status" value="1"/>
</dbReference>
<proteinExistence type="predicted"/>
<comment type="caution">
    <text evidence="2">The sequence shown here is derived from an EMBL/GenBank/DDBJ whole genome shotgun (WGS) entry which is preliminary data.</text>
</comment>
<keyword evidence="3" id="KW-1185">Reference proteome</keyword>
<dbReference type="Pfam" id="PF00078">
    <property type="entry name" value="RVT_1"/>
    <property type="match status" value="1"/>
</dbReference>
<feature type="domain" description="Reverse transcriptase" evidence="1">
    <location>
        <begin position="421"/>
        <end position="671"/>
    </location>
</feature>
<dbReference type="GO" id="GO:0003824">
    <property type="term" value="F:catalytic activity"/>
    <property type="evidence" value="ECO:0007669"/>
    <property type="project" value="InterPro"/>
</dbReference>
<dbReference type="PROSITE" id="PS50878">
    <property type="entry name" value="RT_POL"/>
    <property type="match status" value="1"/>
</dbReference>
<dbReference type="GO" id="GO:0031012">
    <property type="term" value="C:extracellular matrix"/>
    <property type="evidence" value="ECO:0007669"/>
    <property type="project" value="TreeGrafter"/>
</dbReference>
<dbReference type="Pfam" id="PF14529">
    <property type="entry name" value="Exo_endo_phos_2"/>
    <property type="match status" value="1"/>
</dbReference>
<dbReference type="InterPro" id="IPR043502">
    <property type="entry name" value="DNA/RNA_pol_sf"/>
</dbReference>
<dbReference type="PANTHER" id="PTHR33395:SF22">
    <property type="entry name" value="REVERSE TRANSCRIPTASE DOMAIN-CONTAINING PROTEIN"/>
    <property type="match status" value="1"/>
</dbReference>
<dbReference type="SUPFAM" id="SSF56672">
    <property type="entry name" value="DNA/RNA polymerases"/>
    <property type="match status" value="1"/>
</dbReference>
<dbReference type="CDD" id="cd01650">
    <property type="entry name" value="RT_nLTR_like"/>
    <property type="match status" value="1"/>
</dbReference>
<dbReference type="InterPro" id="IPR005135">
    <property type="entry name" value="Endo/exonuclease/phosphatase"/>
</dbReference>
<dbReference type="Proteomes" id="UP001209878">
    <property type="component" value="Unassembled WGS sequence"/>
</dbReference>
<dbReference type="InterPro" id="IPR036691">
    <property type="entry name" value="Endo/exonu/phosph_ase_sf"/>
</dbReference>
<dbReference type="GO" id="GO:0007508">
    <property type="term" value="P:larval heart development"/>
    <property type="evidence" value="ECO:0007669"/>
    <property type="project" value="TreeGrafter"/>
</dbReference>
<gene>
    <name evidence="2" type="ORF">NP493_6372g00001</name>
</gene>
<evidence type="ECO:0000313" key="3">
    <source>
        <dbReference type="Proteomes" id="UP001209878"/>
    </source>
</evidence>
<name>A0AAD9IS15_RIDPI</name>
<dbReference type="EMBL" id="JAODUO010006362">
    <property type="protein sequence ID" value="KAK2139503.1"/>
    <property type="molecule type" value="Genomic_DNA"/>
</dbReference>
<dbReference type="Gene3D" id="3.60.10.10">
    <property type="entry name" value="Endonuclease/exonuclease/phosphatase"/>
    <property type="match status" value="1"/>
</dbReference>
<dbReference type="InterPro" id="IPR000477">
    <property type="entry name" value="RT_dom"/>
</dbReference>
<sequence length="877" mass="101672">MTGYVMFRKDRLGRRGGGVILYIKESIQAYEIKLEKEAECEEAVWCNIVTGKSTLTVGLVYRSPNISMEENEKIHNAIKEVSKRDCIIMGDFNHGHIQWTSLQSTGREDQEFLNLVQDSFLSQHVLEATRGENVLDIVLSSQKEFVDNVKICEPLGCSDHNQIHFIIKVKGERNRKIRYRKNFHKGRYKDMREYLAKIDWNNTLKNKTATECWNILKSEIDCVVDKFVPLKKQGKRSKKKHLSKEAIRKIKYKQMMWKTYRHTGSEEDYSIYKEALNQATAEIRNSKRSYEQKIAFNIKHDSKSFYAYVRSKQKVQDKVGPLEGSDGNIITEGFLMAENLNEYFSSVFTREDISILPVLETKFEGREFDYLGQLIVTPTMVAMKIRDMKDNKSPGVDGIPPKLLLEIVEQISIPLATVFNLSLEEGIVPLEWKEANIIPLFKKGSRNKSENYRPVSLTSVICKLLERLIKDHLVDFLVKNKLINPSQHGFLKARSCLTNMLCFLEDVTKWLDEGSPVDIIYLDLKKAFDKVPHQRLLLKLKAHGIGNGMINWIEKWLIDRRQRVVVDGEVSNWKAVLSGVPQGSVLGPILFLIYINDLDDDITSKVLKFADDTKVFRKIKSDADRQHLQDDLNKLIEWSEKWQMLFNFGKCKCLHTGHGNEDAQYTMGDTVLNTTLKEKDLGLTISADMKVSEQCGIAAAKGNQILGLIRRNIVYKEKELIIPLYKTIVRPHLEYCIQAWRPYRKKDIDMLERVQRRATKMIQKLRNISYEMRLKECGLTTLETRRLRGDQIEVFKILNGYENIDRNIFFTVKEERRTRGHGVTLAKKQCRLDIRKFSFSQRTVNEWNRLSADCVGASSVNIFKNKIDIYLRRAGYT</sequence>
<reference evidence="2" key="1">
    <citation type="journal article" date="2023" name="Mol. Biol. Evol.">
        <title>Third-Generation Sequencing Reveals the Adaptive Role of the Epigenome in Three Deep-Sea Polychaetes.</title>
        <authorList>
            <person name="Perez M."/>
            <person name="Aroh O."/>
            <person name="Sun Y."/>
            <person name="Lan Y."/>
            <person name="Juniper S.K."/>
            <person name="Young C.R."/>
            <person name="Angers B."/>
            <person name="Qian P.Y."/>
        </authorList>
    </citation>
    <scope>NUCLEOTIDE SEQUENCE</scope>
    <source>
        <strain evidence="2">R07B-5</strain>
    </source>
</reference>